<dbReference type="InterPro" id="IPR004509">
    <property type="entry name" value="Competence_ComEA_HhH"/>
</dbReference>
<dbReference type="InterPro" id="IPR019554">
    <property type="entry name" value="Soluble_ligand-bd"/>
</dbReference>
<evidence type="ECO:0000313" key="3">
    <source>
        <dbReference type="Proteomes" id="UP000295632"/>
    </source>
</evidence>
<dbReference type="Pfam" id="PF12836">
    <property type="entry name" value="HHH_3"/>
    <property type="match status" value="1"/>
</dbReference>
<dbReference type="InterPro" id="IPR010994">
    <property type="entry name" value="RuvA_2-like"/>
</dbReference>
<accession>A0A4V3D4Y9</accession>
<dbReference type="InterPro" id="IPR003583">
    <property type="entry name" value="Hlx-hairpin-Hlx_DNA-bd_motif"/>
</dbReference>
<dbReference type="RefSeq" id="WP_133581081.1">
    <property type="nucleotide sequence ID" value="NZ_SNYJ01000011.1"/>
</dbReference>
<dbReference type="OrthoDB" id="9790239at2"/>
<organism evidence="2 3">
    <name type="scientific">Aureibacillus halotolerans</name>
    <dbReference type="NCBI Taxonomy" id="1508390"/>
    <lineage>
        <taxon>Bacteria</taxon>
        <taxon>Bacillati</taxon>
        <taxon>Bacillota</taxon>
        <taxon>Bacilli</taxon>
        <taxon>Bacillales</taxon>
        <taxon>Bacillaceae</taxon>
        <taxon>Aureibacillus</taxon>
    </lineage>
</organism>
<dbReference type="GO" id="GO:0006281">
    <property type="term" value="P:DNA repair"/>
    <property type="evidence" value="ECO:0007669"/>
    <property type="project" value="InterPro"/>
</dbReference>
<dbReference type="SMART" id="SM00278">
    <property type="entry name" value="HhH1"/>
    <property type="match status" value="2"/>
</dbReference>
<dbReference type="Proteomes" id="UP000295632">
    <property type="component" value="Unassembled WGS sequence"/>
</dbReference>
<sequence length="197" mass="21125">MIKKKWKTVAAVLAVLVVVAILFVIKTPLLKQTQSVDQIGDWSTDTSEEHAIKEPGQVVVDVKGAVKQPGIYQLTAKQRVKDAIEKAGGLTEEASTGSVNLAKRLEDELVIVIPGKESSGEIGKTGGQVFDPVLNILNEADVIAMEEWPGIGPKKAEAILAYRDEKGSFSSIEELKDVSGIGEKTYEKIIEAIGAGE</sequence>
<dbReference type="Pfam" id="PF10531">
    <property type="entry name" value="SLBB"/>
    <property type="match status" value="1"/>
</dbReference>
<gene>
    <name evidence="2" type="ORF">EV213_111118</name>
</gene>
<dbReference type="EMBL" id="SNYJ01000011">
    <property type="protein sequence ID" value="TDQ38037.1"/>
    <property type="molecule type" value="Genomic_DNA"/>
</dbReference>
<feature type="domain" description="Helix-hairpin-helix DNA-binding motif class 1" evidence="1">
    <location>
        <begin position="143"/>
        <end position="162"/>
    </location>
</feature>
<name>A0A4V3D4Y9_9BACI</name>
<dbReference type="AlphaFoldDB" id="A0A4V3D4Y9"/>
<proteinExistence type="predicted"/>
<dbReference type="Gene3D" id="3.10.560.10">
    <property type="entry name" value="Outer membrane lipoprotein wza domain like"/>
    <property type="match status" value="1"/>
</dbReference>
<dbReference type="PANTHER" id="PTHR21180">
    <property type="entry name" value="ENDONUCLEASE/EXONUCLEASE/PHOSPHATASE FAMILY DOMAIN-CONTAINING PROTEIN 1"/>
    <property type="match status" value="1"/>
</dbReference>
<dbReference type="GO" id="GO:0015628">
    <property type="term" value="P:protein secretion by the type II secretion system"/>
    <property type="evidence" value="ECO:0007669"/>
    <property type="project" value="TreeGrafter"/>
</dbReference>
<dbReference type="PANTHER" id="PTHR21180:SF32">
    <property type="entry name" value="ENDONUCLEASE_EXONUCLEASE_PHOSPHATASE FAMILY DOMAIN-CONTAINING PROTEIN 1"/>
    <property type="match status" value="1"/>
</dbReference>
<dbReference type="Gene3D" id="1.10.150.310">
    <property type="entry name" value="Tex RuvX-like domain-like"/>
    <property type="match status" value="1"/>
</dbReference>
<feature type="domain" description="Helix-hairpin-helix DNA-binding motif class 1" evidence="1">
    <location>
        <begin position="173"/>
        <end position="192"/>
    </location>
</feature>
<dbReference type="SUPFAM" id="SSF47781">
    <property type="entry name" value="RuvA domain 2-like"/>
    <property type="match status" value="1"/>
</dbReference>
<keyword evidence="3" id="KW-1185">Reference proteome</keyword>
<dbReference type="NCBIfam" id="TIGR00426">
    <property type="entry name" value="competence protein ComEA helix-hairpin-helix repeat region"/>
    <property type="match status" value="1"/>
</dbReference>
<evidence type="ECO:0000259" key="1">
    <source>
        <dbReference type="SMART" id="SM00278"/>
    </source>
</evidence>
<dbReference type="GO" id="GO:0003677">
    <property type="term" value="F:DNA binding"/>
    <property type="evidence" value="ECO:0007669"/>
    <property type="project" value="InterPro"/>
</dbReference>
<comment type="caution">
    <text evidence="2">The sequence shown here is derived from an EMBL/GenBank/DDBJ whole genome shotgun (WGS) entry which is preliminary data.</text>
</comment>
<protein>
    <submittedName>
        <fullName evidence="2">Competence protein ComEA</fullName>
    </submittedName>
</protein>
<dbReference type="InterPro" id="IPR051675">
    <property type="entry name" value="Endo/Exo/Phosphatase_dom_1"/>
</dbReference>
<dbReference type="GO" id="GO:0015627">
    <property type="term" value="C:type II protein secretion system complex"/>
    <property type="evidence" value="ECO:0007669"/>
    <property type="project" value="TreeGrafter"/>
</dbReference>
<evidence type="ECO:0000313" key="2">
    <source>
        <dbReference type="EMBL" id="TDQ38037.1"/>
    </source>
</evidence>
<reference evidence="2 3" key="1">
    <citation type="submission" date="2019-03" db="EMBL/GenBank/DDBJ databases">
        <title>Genomic Encyclopedia of Type Strains, Phase IV (KMG-IV): sequencing the most valuable type-strain genomes for metagenomic binning, comparative biology and taxonomic classification.</title>
        <authorList>
            <person name="Goeker M."/>
        </authorList>
    </citation>
    <scope>NUCLEOTIDE SEQUENCE [LARGE SCALE GENOMIC DNA]</scope>
    <source>
        <strain evidence="2 3">DSM 28697</strain>
    </source>
</reference>